<organism evidence="1">
    <name type="scientific">Panstrongylus lignarius</name>
    <dbReference type="NCBI Taxonomy" id="156445"/>
    <lineage>
        <taxon>Eukaryota</taxon>
        <taxon>Metazoa</taxon>
        <taxon>Ecdysozoa</taxon>
        <taxon>Arthropoda</taxon>
        <taxon>Hexapoda</taxon>
        <taxon>Insecta</taxon>
        <taxon>Pterygota</taxon>
        <taxon>Neoptera</taxon>
        <taxon>Paraneoptera</taxon>
        <taxon>Hemiptera</taxon>
        <taxon>Heteroptera</taxon>
        <taxon>Panheteroptera</taxon>
        <taxon>Cimicomorpha</taxon>
        <taxon>Reduviidae</taxon>
        <taxon>Triatominae</taxon>
        <taxon>Panstrongylus</taxon>
    </lineage>
</organism>
<reference evidence="1" key="1">
    <citation type="journal article" date="2018" name="PLoS Negl. Trop. Dis.">
        <title>An insight into the salivary gland and fat body transcriptome of Panstrongylus lignarius (Hemiptera: Heteroptera), the main vector of Chagas disease in Peru.</title>
        <authorList>
            <person name="Nevoa J.C."/>
            <person name="Mendes M.T."/>
            <person name="da Silva M.V."/>
            <person name="Soares S.C."/>
            <person name="Oliveira C.J.F."/>
            <person name="Ribeiro J.M.C."/>
        </authorList>
    </citation>
    <scope>NUCLEOTIDE SEQUENCE</scope>
</reference>
<sequence>MNVVHLLLSASLKVIILATLFHQAFLKVIILEALLYQVQVWLKPEDVTIMDVITVHHAIGIRFPLFLPE</sequence>
<name>A0A224Y526_9HEMI</name>
<evidence type="ECO:0000313" key="1">
    <source>
        <dbReference type="EMBL" id="JAW16212.1"/>
    </source>
</evidence>
<dbReference type="AlphaFoldDB" id="A0A224Y526"/>
<dbReference type="EMBL" id="GFTR01000214">
    <property type="protein sequence ID" value="JAW16212.1"/>
    <property type="molecule type" value="Transcribed_RNA"/>
</dbReference>
<protein>
    <submittedName>
        <fullName evidence="1">Putative secreted protein</fullName>
    </submittedName>
</protein>
<proteinExistence type="predicted"/>
<accession>A0A224Y526</accession>